<organism evidence="1 2">
    <name type="scientific">Sphagnum jensenii</name>
    <dbReference type="NCBI Taxonomy" id="128206"/>
    <lineage>
        <taxon>Eukaryota</taxon>
        <taxon>Viridiplantae</taxon>
        <taxon>Streptophyta</taxon>
        <taxon>Embryophyta</taxon>
        <taxon>Bryophyta</taxon>
        <taxon>Sphagnophytina</taxon>
        <taxon>Sphagnopsida</taxon>
        <taxon>Sphagnales</taxon>
        <taxon>Sphagnaceae</taxon>
        <taxon>Sphagnum</taxon>
    </lineage>
</organism>
<sequence>MSCGNGCGCCPKCGCRATCTCNHSSWFEDAADRSCFTATGEIGGNWACGPTGTCAANDGNNYDQFFFTVAGETGKCGNCSCPPGTCIKDGTNNEYFSSDAEETGKCGNCLCPPDTCDRN</sequence>
<reference evidence="1 2" key="1">
    <citation type="submission" date="2024-02" db="EMBL/GenBank/DDBJ databases">
        <authorList>
            <consortium name="ELIXIR-Norway"/>
            <consortium name="Elixir Norway"/>
        </authorList>
    </citation>
    <scope>NUCLEOTIDE SEQUENCE [LARGE SCALE GENOMIC DNA]</scope>
</reference>
<protein>
    <recommendedName>
        <fullName evidence="3">Metallothionein</fullName>
    </recommendedName>
</protein>
<dbReference type="Proteomes" id="UP001497444">
    <property type="component" value="Chromosome 1"/>
</dbReference>
<accession>A0ABP0VN29</accession>
<gene>
    <name evidence="1" type="ORF">CSSPJE1EN1_LOCUS368</name>
</gene>
<name>A0ABP0VN29_9BRYO</name>
<keyword evidence="2" id="KW-1185">Reference proteome</keyword>
<dbReference type="EMBL" id="OZ020096">
    <property type="protein sequence ID" value="CAK9254890.1"/>
    <property type="molecule type" value="Genomic_DNA"/>
</dbReference>
<evidence type="ECO:0000313" key="1">
    <source>
        <dbReference type="EMBL" id="CAK9254890.1"/>
    </source>
</evidence>
<proteinExistence type="predicted"/>
<evidence type="ECO:0000313" key="2">
    <source>
        <dbReference type="Proteomes" id="UP001497444"/>
    </source>
</evidence>
<evidence type="ECO:0008006" key="3">
    <source>
        <dbReference type="Google" id="ProtNLM"/>
    </source>
</evidence>